<reference evidence="2" key="3">
    <citation type="submission" date="2015-04" db="UniProtKB">
        <authorList>
            <consortium name="EnsemblPlants"/>
        </authorList>
    </citation>
    <scope>IDENTIFICATION</scope>
    <source>
        <strain evidence="2">cv. Jemalong A17</strain>
    </source>
</reference>
<dbReference type="Proteomes" id="UP000002051">
    <property type="component" value="Chromosome 3"/>
</dbReference>
<dbReference type="HOGENOM" id="CLU_2593382_0_0_1"/>
<evidence type="ECO:0000313" key="1">
    <source>
        <dbReference type="EMBL" id="AES73168.1"/>
    </source>
</evidence>
<dbReference type="EMBL" id="CM001219">
    <property type="protein sequence ID" value="AES73168.1"/>
    <property type="molecule type" value="Genomic_DNA"/>
</dbReference>
<reference evidence="1 3" key="2">
    <citation type="journal article" date="2014" name="BMC Genomics">
        <title>An improved genome release (version Mt4.0) for the model legume Medicago truncatula.</title>
        <authorList>
            <person name="Tang H."/>
            <person name="Krishnakumar V."/>
            <person name="Bidwell S."/>
            <person name="Rosen B."/>
            <person name="Chan A."/>
            <person name="Zhou S."/>
            <person name="Gentzbittel L."/>
            <person name="Childs K.L."/>
            <person name="Yandell M."/>
            <person name="Gundlach H."/>
            <person name="Mayer K.F."/>
            <person name="Schwartz D.C."/>
            <person name="Town C.D."/>
        </authorList>
    </citation>
    <scope>GENOME REANNOTATION</scope>
    <source>
        <strain evidence="2 3">cv. Jemalong A17</strain>
    </source>
</reference>
<gene>
    <name evidence="1" type="ordered locus">MTR_3g100380</name>
</gene>
<accession>G7J543</accession>
<evidence type="ECO:0000313" key="3">
    <source>
        <dbReference type="Proteomes" id="UP000002051"/>
    </source>
</evidence>
<name>G7J543_MEDTR</name>
<organism evidence="1 3">
    <name type="scientific">Medicago truncatula</name>
    <name type="common">Barrel medic</name>
    <name type="synonym">Medicago tribuloides</name>
    <dbReference type="NCBI Taxonomy" id="3880"/>
    <lineage>
        <taxon>Eukaryota</taxon>
        <taxon>Viridiplantae</taxon>
        <taxon>Streptophyta</taxon>
        <taxon>Embryophyta</taxon>
        <taxon>Tracheophyta</taxon>
        <taxon>Spermatophyta</taxon>
        <taxon>Magnoliopsida</taxon>
        <taxon>eudicotyledons</taxon>
        <taxon>Gunneridae</taxon>
        <taxon>Pentapetalae</taxon>
        <taxon>rosids</taxon>
        <taxon>fabids</taxon>
        <taxon>Fabales</taxon>
        <taxon>Fabaceae</taxon>
        <taxon>Papilionoideae</taxon>
        <taxon>50 kb inversion clade</taxon>
        <taxon>NPAAA clade</taxon>
        <taxon>Hologalegina</taxon>
        <taxon>IRL clade</taxon>
        <taxon>Trifolieae</taxon>
        <taxon>Medicago</taxon>
    </lineage>
</organism>
<keyword evidence="1" id="KW-0812">Transmembrane</keyword>
<keyword evidence="1" id="KW-0472">Membrane</keyword>
<sequence>MVLGTKYTKWMITYFIFANYVSYSHVLNDCTQQTINVAKQSKVTIVTRNGEGETTRMVETHNEIDGATLVRFEGEKLPNM</sequence>
<keyword evidence="3" id="KW-1185">Reference proteome</keyword>
<reference evidence="1 3" key="1">
    <citation type="journal article" date="2011" name="Nature">
        <title>The Medicago genome provides insight into the evolution of rhizobial symbioses.</title>
        <authorList>
            <person name="Young N.D."/>
            <person name="Debelle F."/>
            <person name="Oldroyd G.E."/>
            <person name="Geurts R."/>
            <person name="Cannon S.B."/>
            <person name="Udvardi M.K."/>
            <person name="Benedito V.A."/>
            <person name="Mayer K.F."/>
            <person name="Gouzy J."/>
            <person name="Schoof H."/>
            <person name="Van de Peer Y."/>
            <person name="Proost S."/>
            <person name="Cook D.R."/>
            <person name="Meyers B.C."/>
            <person name="Spannagl M."/>
            <person name="Cheung F."/>
            <person name="De Mita S."/>
            <person name="Krishnakumar V."/>
            <person name="Gundlach H."/>
            <person name="Zhou S."/>
            <person name="Mudge J."/>
            <person name="Bharti A.K."/>
            <person name="Murray J.D."/>
            <person name="Naoumkina M.A."/>
            <person name="Rosen B."/>
            <person name="Silverstein K.A."/>
            <person name="Tang H."/>
            <person name="Rombauts S."/>
            <person name="Zhao P.X."/>
            <person name="Zhou P."/>
            <person name="Barbe V."/>
            <person name="Bardou P."/>
            <person name="Bechner M."/>
            <person name="Bellec A."/>
            <person name="Berger A."/>
            <person name="Berges H."/>
            <person name="Bidwell S."/>
            <person name="Bisseling T."/>
            <person name="Choisne N."/>
            <person name="Couloux A."/>
            <person name="Denny R."/>
            <person name="Deshpande S."/>
            <person name="Dai X."/>
            <person name="Doyle J.J."/>
            <person name="Dudez A.M."/>
            <person name="Farmer A.D."/>
            <person name="Fouteau S."/>
            <person name="Franken C."/>
            <person name="Gibelin C."/>
            <person name="Gish J."/>
            <person name="Goldstein S."/>
            <person name="Gonzalez A.J."/>
            <person name="Green P.J."/>
            <person name="Hallab A."/>
            <person name="Hartog M."/>
            <person name="Hua A."/>
            <person name="Humphray S.J."/>
            <person name="Jeong D.H."/>
            <person name="Jing Y."/>
            <person name="Jocker A."/>
            <person name="Kenton S.M."/>
            <person name="Kim D.J."/>
            <person name="Klee K."/>
            <person name="Lai H."/>
            <person name="Lang C."/>
            <person name="Lin S."/>
            <person name="Macmil S.L."/>
            <person name="Magdelenat G."/>
            <person name="Matthews L."/>
            <person name="McCorrison J."/>
            <person name="Monaghan E.L."/>
            <person name="Mun J.H."/>
            <person name="Najar F.Z."/>
            <person name="Nicholson C."/>
            <person name="Noirot C."/>
            <person name="O'Bleness M."/>
            <person name="Paule C.R."/>
            <person name="Poulain J."/>
            <person name="Prion F."/>
            <person name="Qin B."/>
            <person name="Qu C."/>
            <person name="Retzel E.F."/>
            <person name="Riddle C."/>
            <person name="Sallet E."/>
            <person name="Samain S."/>
            <person name="Samson N."/>
            <person name="Sanders I."/>
            <person name="Saurat O."/>
            <person name="Scarpelli C."/>
            <person name="Schiex T."/>
            <person name="Segurens B."/>
            <person name="Severin A.J."/>
            <person name="Sherrier D.J."/>
            <person name="Shi R."/>
            <person name="Sims S."/>
            <person name="Singer S.R."/>
            <person name="Sinharoy S."/>
            <person name="Sterck L."/>
            <person name="Viollet A."/>
            <person name="Wang B.B."/>
            <person name="Wang K."/>
            <person name="Wang M."/>
            <person name="Wang X."/>
            <person name="Warfsmann J."/>
            <person name="Weissenbach J."/>
            <person name="White D.D."/>
            <person name="White J.D."/>
            <person name="Wiley G.B."/>
            <person name="Wincker P."/>
            <person name="Xing Y."/>
            <person name="Yang L."/>
            <person name="Yao Z."/>
            <person name="Ying F."/>
            <person name="Zhai J."/>
            <person name="Zhou L."/>
            <person name="Zuber A."/>
            <person name="Denarie J."/>
            <person name="Dixon R.A."/>
            <person name="May G.D."/>
            <person name="Schwartz D.C."/>
            <person name="Rogers J."/>
            <person name="Quetier F."/>
            <person name="Town C.D."/>
            <person name="Roe B.A."/>
        </authorList>
    </citation>
    <scope>NUCLEOTIDE SEQUENCE [LARGE SCALE GENOMIC DNA]</scope>
    <source>
        <strain evidence="1">A17</strain>
        <strain evidence="2 3">cv. Jemalong A17</strain>
    </source>
</reference>
<dbReference type="PaxDb" id="3880-AES73168"/>
<evidence type="ECO:0000313" key="2">
    <source>
        <dbReference type="EnsemblPlants" id="AES73168"/>
    </source>
</evidence>
<dbReference type="EnsemblPlants" id="AES73168">
    <property type="protein sequence ID" value="AES73168"/>
    <property type="gene ID" value="MTR_3g100380"/>
</dbReference>
<proteinExistence type="predicted"/>
<dbReference type="AlphaFoldDB" id="G7J543"/>
<protein>
    <submittedName>
        <fullName evidence="1">Transmembrane protein, putative</fullName>
    </submittedName>
</protein>